<dbReference type="AlphaFoldDB" id="A0A1Y0CSD0"/>
<keyword evidence="5 8" id="KW-0812">Transmembrane</keyword>
<reference evidence="9 12" key="1">
    <citation type="submission" date="2017-04" db="EMBL/GenBank/DDBJ databases">
        <title>Complete Genome Sequence of the Bacillus horikoshii 20a strain from Cuatro Cienegas, Coahuila, Mexico.</title>
        <authorList>
            <person name="Zarza E."/>
            <person name="Alcaraz L.D."/>
            <person name="Aguilar-Salinas B."/>
            <person name="Islas A."/>
            <person name="Olmedo-Alvarez G."/>
        </authorList>
    </citation>
    <scope>NUCLEOTIDE SEQUENCE [LARGE SCALE GENOMIC DNA]</scope>
    <source>
        <strain evidence="9 12">20a</strain>
    </source>
</reference>
<reference evidence="13 14" key="2">
    <citation type="submission" date="2019-08" db="EMBL/GenBank/DDBJ databases">
        <title>Bacillus genomes from the desert of Cuatro Cienegas, Coahuila.</title>
        <authorList>
            <person name="Olmedo-Alvarez G."/>
        </authorList>
    </citation>
    <scope>NUCLEOTIDE SEQUENCE [LARGE SCALE GENOMIC DNA]</scope>
    <source>
        <strain evidence="10 13">CH88_3T</strain>
        <strain evidence="11 14">CH98b_3T</strain>
    </source>
</reference>
<evidence type="ECO:0000256" key="7">
    <source>
        <dbReference type="ARBA" id="ARBA00023136"/>
    </source>
</evidence>
<dbReference type="NCBIfam" id="NF009292">
    <property type="entry name" value="PRK12651.1-3"/>
    <property type="match status" value="1"/>
</dbReference>
<keyword evidence="6 8" id="KW-1133">Transmembrane helix</keyword>
<organism evidence="11 14">
    <name type="scientific">Sutcliffiella horikoshii</name>
    <dbReference type="NCBI Taxonomy" id="79883"/>
    <lineage>
        <taxon>Bacteria</taxon>
        <taxon>Bacillati</taxon>
        <taxon>Bacillota</taxon>
        <taxon>Bacilli</taxon>
        <taxon>Bacillales</taxon>
        <taxon>Bacillaceae</taxon>
        <taxon>Sutcliffiella</taxon>
    </lineage>
</organism>
<evidence type="ECO:0000313" key="12">
    <source>
        <dbReference type="Proteomes" id="UP000195573"/>
    </source>
</evidence>
<dbReference type="Proteomes" id="UP000195573">
    <property type="component" value="Chromosome"/>
</dbReference>
<dbReference type="RefSeq" id="WP_088019347.1">
    <property type="nucleotide sequence ID" value="NZ_CP020880.1"/>
</dbReference>
<keyword evidence="7 8" id="KW-0472">Membrane</keyword>
<feature type="transmembrane region" description="Helical" evidence="8">
    <location>
        <begin position="22"/>
        <end position="41"/>
    </location>
</feature>
<proteinExistence type="inferred from homology"/>
<gene>
    <name evidence="9" type="ORF">B4U37_18010</name>
    <name evidence="10" type="ORF">FZC74_08900</name>
    <name evidence="11" type="ORF">FZC75_09150</name>
</gene>
<keyword evidence="12" id="KW-1185">Reference proteome</keyword>
<dbReference type="PIRSF" id="PIRSF019239">
    <property type="entry name" value="MrpE"/>
    <property type="match status" value="1"/>
</dbReference>
<accession>A0A1Y0CSD0</accession>
<comment type="subcellular location">
    <subcellularLocation>
        <location evidence="1">Cell membrane</location>
        <topology evidence="1">Multi-pass membrane protein</topology>
    </subcellularLocation>
</comment>
<dbReference type="GeneID" id="96740300"/>
<evidence type="ECO:0000313" key="13">
    <source>
        <dbReference type="Proteomes" id="UP000323393"/>
    </source>
</evidence>
<protein>
    <submittedName>
        <fullName evidence="11">Na+/H+ antiporter subunit E</fullName>
    </submittedName>
</protein>
<dbReference type="GO" id="GO:0008324">
    <property type="term" value="F:monoatomic cation transmembrane transporter activity"/>
    <property type="evidence" value="ECO:0007669"/>
    <property type="project" value="InterPro"/>
</dbReference>
<evidence type="ECO:0000313" key="9">
    <source>
        <dbReference type="EMBL" id="ART77807.1"/>
    </source>
</evidence>
<sequence>MAFQILINVVIAFSWMFLKNQWAFPDFIIGYFWGLVILFLMRRFLPGRFYFERVLAAGRLFFLFLRELVLANVQVIRDILRPKLKIEPGIFAMPTELKSEWEITLLSLLITLTPGTLVMDISDDNKILYIHAMNIPDADQAVAEIKNTFEKAIMEVTR</sequence>
<keyword evidence="3" id="KW-0813">Transport</keyword>
<keyword evidence="3" id="KW-0050">Antiport</keyword>
<evidence type="ECO:0000256" key="3">
    <source>
        <dbReference type="ARBA" id="ARBA00022449"/>
    </source>
</evidence>
<evidence type="ECO:0000313" key="14">
    <source>
        <dbReference type="Proteomes" id="UP000324517"/>
    </source>
</evidence>
<evidence type="ECO:0000256" key="2">
    <source>
        <dbReference type="ARBA" id="ARBA00006228"/>
    </source>
</evidence>
<evidence type="ECO:0000313" key="11">
    <source>
        <dbReference type="EMBL" id="TYS72129.1"/>
    </source>
</evidence>
<dbReference type="OrthoDB" id="9800498at2"/>
<dbReference type="Proteomes" id="UP000324517">
    <property type="component" value="Unassembled WGS sequence"/>
</dbReference>
<dbReference type="Proteomes" id="UP000323393">
    <property type="component" value="Unassembled WGS sequence"/>
</dbReference>
<name>A0A1Y0CSD0_9BACI</name>
<evidence type="ECO:0000256" key="4">
    <source>
        <dbReference type="ARBA" id="ARBA00022475"/>
    </source>
</evidence>
<comment type="similarity">
    <text evidence="2">Belongs to the CPA3 antiporters (TC 2.A.63) subunit E family.</text>
</comment>
<evidence type="ECO:0000256" key="1">
    <source>
        <dbReference type="ARBA" id="ARBA00004651"/>
    </source>
</evidence>
<dbReference type="PANTHER" id="PTHR34584:SF1">
    <property type="entry name" value="NA(+)_H(+) ANTIPORTER SUBUNIT E1"/>
    <property type="match status" value="1"/>
</dbReference>
<dbReference type="EMBL" id="CP020880">
    <property type="protein sequence ID" value="ART77807.1"/>
    <property type="molecule type" value="Genomic_DNA"/>
</dbReference>
<dbReference type="Pfam" id="PF01899">
    <property type="entry name" value="MNHE"/>
    <property type="match status" value="1"/>
</dbReference>
<dbReference type="InterPro" id="IPR002758">
    <property type="entry name" value="Cation_antiport_E"/>
</dbReference>
<dbReference type="KEGG" id="bhk:B4U37_18010"/>
<evidence type="ECO:0000313" key="10">
    <source>
        <dbReference type="EMBL" id="TYS60244.1"/>
    </source>
</evidence>
<evidence type="ECO:0000256" key="8">
    <source>
        <dbReference type="SAM" id="Phobius"/>
    </source>
</evidence>
<dbReference type="PANTHER" id="PTHR34584">
    <property type="entry name" value="NA(+)/H(+) ANTIPORTER SUBUNIT E1"/>
    <property type="match status" value="1"/>
</dbReference>
<dbReference type="GO" id="GO:0015297">
    <property type="term" value="F:antiporter activity"/>
    <property type="evidence" value="ECO:0007669"/>
    <property type="project" value="UniProtKB-KW"/>
</dbReference>
<keyword evidence="4" id="KW-1003">Cell membrane</keyword>
<dbReference type="EMBL" id="VTET01000004">
    <property type="protein sequence ID" value="TYS72129.1"/>
    <property type="molecule type" value="Genomic_DNA"/>
</dbReference>
<evidence type="ECO:0000256" key="6">
    <source>
        <dbReference type="ARBA" id="ARBA00022989"/>
    </source>
</evidence>
<dbReference type="EMBL" id="VTEU01000002">
    <property type="protein sequence ID" value="TYS60244.1"/>
    <property type="molecule type" value="Genomic_DNA"/>
</dbReference>
<evidence type="ECO:0000256" key="5">
    <source>
        <dbReference type="ARBA" id="ARBA00022692"/>
    </source>
</evidence>
<dbReference type="GO" id="GO:0005886">
    <property type="term" value="C:plasma membrane"/>
    <property type="evidence" value="ECO:0007669"/>
    <property type="project" value="UniProtKB-SubCell"/>
</dbReference>